<dbReference type="InterPro" id="IPR036875">
    <property type="entry name" value="Znf_CCHC_sf"/>
</dbReference>
<dbReference type="InterPro" id="IPR001878">
    <property type="entry name" value="Znf_CCHC"/>
</dbReference>
<reference evidence="4" key="2">
    <citation type="submission" date="2015-08" db="UniProtKB">
        <authorList>
            <consortium name="WormBaseParasite"/>
        </authorList>
    </citation>
    <scope>IDENTIFICATION</scope>
</reference>
<dbReference type="AlphaFoldDB" id="A0A0K0FRF7"/>
<dbReference type="Proteomes" id="UP000035680">
    <property type="component" value="Unassembled WGS sequence"/>
</dbReference>
<dbReference type="Pfam" id="PF00098">
    <property type="entry name" value="zf-CCHC"/>
    <property type="match status" value="1"/>
</dbReference>
<dbReference type="WBParaSite" id="SVE_1248700.1">
    <property type="protein sequence ID" value="SVE_1248700.1"/>
    <property type="gene ID" value="SVE_1248700"/>
</dbReference>
<dbReference type="GO" id="GO:0003676">
    <property type="term" value="F:nucleic acid binding"/>
    <property type="evidence" value="ECO:0007669"/>
    <property type="project" value="InterPro"/>
</dbReference>
<dbReference type="SUPFAM" id="SSF57756">
    <property type="entry name" value="Retrovirus zinc finger-like domains"/>
    <property type="match status" value="1"/>
</dbReference>
<protein>
    <submittedName>
        <fullName evidence="4">CCHC-type domain-containing protein</fullName>
    </submittedName>
</protein>
<evidence type="ECO:0000256" key="1">
    <source>
        <dbReference type="PROSITE-ProRule" id="PRU00047"/>
    </source>
</evidence>
<accession>A0A0K0FRF7</accession>
<organism evidence="3 4">
    <name type="scientific">Strongyloides venezuelensis</name>
    <name type="common">Threadworm</name>
    <dbReference type="NCBI Taxonomy" id="75913"/>
    <lineage>
        <taxon>Eukaryota</taxon>
        <taxon>Metazoa</taxon>
        <taxon>Ecdysozoa</taxon>
        <taxon>Nematoda</taxon>
        <taxon>Chromadorea</taxon>
        <taxon>Rhabditida</taxon>
        <taxon>Tylenchina</taxon>
        <taxon>Panagrolaimomorpha</taxon>
        <taxon>Strongyloidoidea</taxon>
        <taxon>Strongyloididae</taxon>
        <taxon>Strongyloides</taxon>
    </lineage>
</organism>
<evidence type="ECO:0000313" key="4">
    <source>
        <dbReference type="WBParaSite" id="SVE_1248700.1"/>
    </source>
</evidence>
<keyword evidence="1" id="KW-0479">Metal-binding</keyword>
<reference evidence="3" key="1">
    <citation type="submission" date="2014-07" db="EMBL/GenBank/DDBJ databases">
        <authorList>
            <person name="Martin A.A"/>
            <person name="De Silva N."/>
        </authorList>
    </citation>
    <scope>NUCLEOTIDE SEQUENCE</scope>
</reference>
<sequence>MDTELKVIQQRLLHIPYPNENIEELTMYVKKDYSKGSSNVGTEKCYNCRGFGHFANQCPSKKYEHQT</sequence>
<dbReference type="SMART" id="SM00343">
    <property type="entry name" value="ZnF_C2HC"/>
    <property type="match status" value="1"/>
</dbReference>
<dbReference type="GO" id="GO:0019899">
    <property type="term" value="F:enzyme binding"/>
    <property type="evidence" value="ECO:0007669"/>
    <property type="project" value="UniProtKB-ARBA"/>
</dbReference>
<keyword evidence="3" id="KW-1185">Reference proteome</keyword>
<evidence type="ECO:0000259" key="2">
    <source>
        <dbReference type="PROSITE" id="PS50158"/>
    </source>
</evidence>
<evidence type="ECO:0000313" key="3">
    <source>
        <dbReference type="Proteomes" id="UP000035680"/>
    </source>
</evidence>
<dbReference type="Gene3D" id="4.10.60.10">
    <property type="entry name" value="Zinc finger, CCHC-type"/>
    <property type="match status" value="1"/>
</dbReference>
<feature type="domain" description="CCHC-type" evidence="2">
    <location>
        <begin position="44"/>
        <end position="60"/>
    </location>
</feature>
<dbReference type="PROSITE" id="PS50158">
    <property type="entry name" value="ZF_CCHC"/>
    <property type="match status" value="1"/>
</dbReference>
<dbReference type="GO" id="GO:0008270">
    <property type="term" value="F:zinc ion binding"/>
    <property type="evidence" value="ECO:0007669"/>
    <property type="project" value="UniProtKB-KW"/>
</dbReference>
<keyword evidence="1" id="KW-0863">Zinc-finger</keyword>
<name>A0A0K0FRF7_STRVS</name>
<proteinExistence type="predicted"/>
<keyword evidence="1" id="KW-0862">Zinc</keyword>